<dbReference type="EMBL" id="JAVALS010000004">
    <property type="protein sequence ID" value="MDP5227184.1"/>
    <property type="molecule type" value="Genomic_DNA"/>
</dbReference>
<keyword evidence="4" id="KW-1185">Reference proteome</keyword>
<proteinExistence type="predicted"/>
<organism evidence="3 4">
    <name type="scientific">Arthrobacter horti</name>
    <dbReference type="NCBI Taxonomy" id="3068273"/>
    <lineage>
        <taxon>Bacteria</taxon>
        <taxon>Bacillati</taxon>
        <taxon>Actinomycetota</taxon>
        <taxon>Actinomycetes</taxon>
        <taxon>Micrococcales</taxon>
        <taxon>Micrococcaceae</taxon>
        <taxon>Arthrobacter</taxon>
    </lineage>
</organism>
<evidence type="ECO:0000313" key="4">
    <source>
        <dbReference type="Proteomes" id="UP001232725"/>
    </source>
</evidence>
<dbReference type="InterPro" id="IPR036388">
    <property type="entry name" value="WH-like_DNA-bd_sf"/>
</dbReference>
<dbReference type="Pfam" id="PF01035">
    <property type="entry name" value="DNA_binding_1"/>
    <property type="match status" value="1"/>
</dbReference>
<reference evidence="3 4" key="1">
    <citation type="submission" date="2023-08" db="EMBL/GenBank/DDBJ databases">
        <title>Arthrobacter horti sp. nov., isolated from forest soil.</title>
        <authorList>
            <person name="Park M."/>
        </authorList>
    </citation>
    <scope>NUCLEOTIDE SEQUENCE [LARGE SCALE GENOMIC DNA]</scope>
    <source>
        <strain evidence="3 4">YJM1</strain>
    </source>
</reference>
<dbReference type="RefSeq" id="WP_305996232.1">
    <property type="nucleotide sequence ID" value="NZ_JAVALS010000004.1"/>
</dbReference>
<sequence length="132" mass="14409">MRQEYIDAVRGIIAMVPPGSAVAYSDISDLLESGGPRQIGSIMARHADGLPWWRVLRASGEAPSGHERRAFEHYRAEGTPLRGEVDDFERTGEGRWRVAFPAARWAPSDDDFAAVDAIAAELHRALDAPGSP</sequence>
<protein>
    <submittedName>
        <fullName evidence="3">MGMT family protein</fullName>
    </submittedName>
</protein>
<gene>
    <name evidence="3" type="ORF">Q9R02_08475</name>
</gene>
<dbReference type="PANTHER" id="PTHR42942">
    <property type="entry name" value="6-O-METHYLGUANINE DNA METHYLTRANSFERASE"/>
    <property type="match status" value="1"/>
</dbReference>
<evidence type="ECO:0000259" key="2">
    <source>
        <dbReference type="Pfam" id="PF01035"/>
    </source>
</evidence>
<dbReference type="Proteomes" id="UP001232725">
    <property type="component" value="Unassembled WGS sequence"/>
</dbReference>
<dbReference type="InterPro" id="IPR052520">
    <property type="entry name" value="ATL_DNA_repair"/>
</dbReference>
<feature type="domain" description="Methylated-DNA-[protein]-cysteine S-methyltransferase DNA binding" evidence="2">
    <location>
        <begin position="8"/>
        <end position="63"/>
    </location>
</feature>
<name>A0ABT9INL7_9MICC</name>
<evidence type="ECO:0000313" key="3">
    <source>
        <dbReference type="EMBL" id="MDP5227184.1"/>
    </source>
</evidence>
<dbReference type="PANTHER" id="PTHR42942:SF1">
    <property type="entry name" value="ALKYLTRANSFERASE-LIKE PROTEIN 1"/>
    <property type="match status" value="1"/>
</dbReference>
<accession>A0ABT9INL7</accession>
<comment type="caution">
    <text evidence="3">The sequence shown here is derived from an EMBL/GenBank/DDBJ whole genome shotgun (WGS) entry which is preliminary data.</text>
</comment>
<dbReference type="InterPro" id="IPR036217">
    <property type="entry name" value="MethylDNA_cys_MeTrfase_DNAb"/>
</dbReference>
<dbReference type="InterPro" id="IPR014048">
    <property type="entry name" value="MethylDNA_cys_MeTrfase_DNA-bd"/>
</dbReference>
<dbReference type="Gene3D" id="1.10.10.10">
    <property type="entry name" value="Winged helix-like DNA-binding domain superfamily/Winged helix DNA-binding domain"/>
    <property type="match status" value="1"/>
</dbReference>
<keyword evidence="1" id="KW-0227">DNA damage</keyword>
<dbReference type="SUPFAM" id="SSF46767">
    <property type="entry name" value="Methylated DNA-protein cysteine methyltransferase, C-terminal domain"/>
    <property type="match status" value="1"/>
</dbReference>
<evidence type="ECO:0000256" key="1">
    <source>
        <dbReference type="ARBA" id="ARBA00022763"/>
    </source>
</evidence>